<accession>A0A2T2WKJ0</accession>
<dbReference type="EMBL" id="PXYT01000104">
    <property type="protein sequence ID" value="PSR22745.1"/>
    <property type="molecule type" value="Genomic_DNA"/>
</dbReference>
<evidence type="ECO:0000313" key="2">
    <source>
        <dbReference type="Proteomes" id="UP000242699"/>
    </source>
</evidence>
<gene>
    <name evidence="1" type="ORF">C7B43_20510</name>
</gene>
<proteinExistence type="predicted"/>
<dbReference type="AlphaFoldDB" id="A0A2T2WKJ0"/>
<protein>
    <submittedName>
        <fullName evidence="1">Uncharacterized protein</fullName>
    </submittedName>
</protein>
<evidence type="ECO:0000313" key="1">
    <source>
        <dbReference type="EMBL" id="PSR22745.1"/>
    </source>
</evidence>
<name>A0A2T2WKJ0_9FIRM</name>
<organism evidence="1 2">
    <name type="scientific">Sulfobacillus benefaciens</name>
    <dbReference type="NCBI Taxonomy" id="453960"/>
    <lineage>
        <taxon>Bacteria</taxon>
        <taxon>Bacillati</taxon>
        <taxon>Bacillota</taxon>
        <taxon>Clostridia</taxon>
        <taxon>Eubacteriales</taxon>
        <taxon>Clostridiales Family XVII. Incertae Sedis</taxon>
        <taxon>Sulfobacillus</taxon>
    </lineage>
</organism>
<reference evidence="1 2" key="1">
    <citation type="journal article" date="2014" name="BMC Genomics">
        <title>Comparison of environmental and isolate Sulfobacillus genomes reveals diverse carbon, sulfur, nitrogen, and hydrogen metabolisms.</title>
        <authorList>
            <person name="Justice N.B."/>
            <person name="Norman A."/>
            <person name="Brown C.T."/>
            <person name="Singh A."/>
            <person name="Thomas B.C."/>
            <person name="Banfield J.F."/>
        </authorList>
    </citation>
    <scope>NUCLEOTIDE SEQUENCE [LARGE SCALE GENOMIC DNA]</scope>
    <source>
        <strain evidence="1">AMDSBA1</strain>
    </source>
</reference>
<comment type="caution">
    <text evidence="1">The sequence shown here is derived from an EMBL/GenBank/DDBJ whole genome shotgun (WGS) entry which is preliminary data.</text>
</comment>
<sequence length="98" mass="11396">MNETQFLKALYNALTKNGHQTMIEHLNLESVHPGWNTPSNPHRSPRNMGWRWVFSGTQDRWWIEITDERPPMNGRPYRIDPVGDPLFFPGHKVKASTG</sequence>
<dbReference type="Proteomes" id="UP000242699">
    <property type="component" value="Unassembled WGS sequence"/>
</dbReference>